<dbReference type="Proteomes" id="UP000494330">
    <property type="component" value="Unassembled WGS sequence"/>
</dbReference>
<dbReference type="SUPFAM" id="SSF51735">
    <property type="entry name" value="NAD(P)-binding Rossmann-fold domains"/>
    <property type="match status" value="1"/>
</dbReference>
<dbReference type="InterPro" id="IPR036291">
    <property type="entry name" value="NAD(P)-bd_dom_sf"/>
</dbReference>
<evidence type="ECO:0000313" key="4">
    <source>
        <dbReference type="Proteomes" id="UP000494330"/>
    </source>
</evidence>
<dbReference type="Gene3D" id="3.40.50.720">
    <property type="entry name" value="NAD(P)-binding Rossmann-like Domain"/>
    <property type="match status" value="1"/>
</dbReference>
<name>A0A6P2K6P7_9BURK</name>
<evidence type="ECO:0000256" key="2">
    <source>
        <dbReference type="ARBA" id="ARBA00023002"/>
    </source>
</evidence>
<dbReference type="PANTHER" id="PTHR43008:SF14">
    <property type="entry name" value="DEHYDROGENASE ARBD, PUTATIVE-RELATED"/>
    <property type="match status" value="1"/>
</dbReference>
<gene>
    <name evidence="3" type="ORF">BPA30113_02212</name>
</gene>
<accession>A0A6P2K6P7</accession>
<dbReference type="EMBL" id="CABVQD010000005">
    <property type="protein sequence ID" value="VWB51205.1"/>
    <property type="molecule type" value="Genomic_DNA"/>
</dbReference>
<dbReference type="AlphaFoldDB" id="A0A6P2K6P7"/>
<dbReference type="Pfam" id="PF00106">
    <property type="entry name" value="adh_short"/>
    <property type="match status" value="1"/>
</dbReference>
<organism evidence="3 4">
    <name type="scientific">Burkholderia paludis</name>
    <dbReference type="NCBI Taxonomy" id="1506587"/>
    <lineage>
        <taxon>Bacteria</taxon>
        <taxon>Pseudomonadati</taxon>
        <taxon>Pseudomonadota</taxon>
        <taxon>Betaproteobacteria</taxon>
        <taxon>Burkholderiales</taxon>
        <taxon>Burkholderiaceae</taxon>
        <taxon>Burkholderia</taxon>
        <taxon>Burkholderia cepacia complex</taxon>
    </lineage>
</organism>
<keyword evidence="4" id="KW-1185">Reference proteome</keyword>
<dbReference type="PANTHER" id="PTHR43008">
    <property type="entry name" value="BENZIL REDUCTASE"/>
    <property type="match status" value="1"/>
</dbReference>
<sequence length="58" mass="5959">MKRTEDLFDLHGKVAAITGGARGIGAETARTLAAAGARVAILDVLSQPAEALVDEIRA</sequence>
<evidence type="ECO:0000313" key="3">
    <source>
        <dbReference type="EMBL" id="VWB51205.1"/>
    </source>
</evidence>
<proteinExistence type="inferred from homology"/>
<reference evidence="3 4" key="1">
    <citation type="submission" date="2019-09" db="EMBL/GenBank/DDBJ databases">
        <authorList>
            <person name="Depoorter E."/>
        </authorList>
    </citation>
    <scope>NUCLEOTIDE SEQUENCE [LARGE SCALE GENOMIC DNA]</scope>
    <source>
        <strain evidence="3">LMG 30113</strain>
    </source>
</reference>
<protein>
    <submittedName>
        <fullName evidence="3">Putative catabolic dehydrogenase</fullName>
    </submittedName>
</protein>
<dbReference type="GO" id="GO:0050664">
    <property type="term" value="F:oxidoreductase activity, acting on NAD(P)H, oxygen as acceptor"/>
    <property type="evidence" value="ECO:0007669"/>
    <property type="project" value="TreeGrafter"/>
</dbReference>
<keyword evidence="2" id="KW-0560">Oxidoreductase</keyword>
<comment type="similarity">
    <text evidence="1">Belongs to the short-chain dehydrogenases/reductases (SDR) family.</text>
</comment>
<evidence type="ECO:0000256" key="1">
    <source>
        <dbReference type="ARBA" id="ARBA00006484"/>
    </source>
</evidence>
<dbReference type="InterPro" id="IPR002347">
    <property type="entry name" value="SDR_fam"/>
</dbReference>